<organism evidence="1 2">
    <name type="scientific">Solanum tuberosum</name>
    <name type="common">Potato</name>
    <dbReference type="NCBI Taxonomy" id="4113"/>
    <lineage>
        <taxon>Eukaryota</taxon>
        <taxon>Viridiplantae</taxon>
        <taxon>Streptophyta</taxon>
        <taxon>Embryophyta</taxon>
        <taxon>Tracheophyta</taxon>
        <taxon>Spermatophyta</taxon>
        <taxon>Magnoliopsida</taxon>
        <taxon>eudicotyledons</taxon>
        <taxon>Gunneridae</taxon>
        <taxon>Pentapetalae</taxon>
        <taxon>asterids</taxon>
        <taxon>lamiids</taxon>
        <taxon>Solanales</taxon>
        <taxon>Solanaceae</taxon>
        <taxon>Solanoideae</taxon>
        <taxon>Solaneae</taxon>
        <taxon>Solanum</taxon>
    </lineage>
</organism>
<comment type="caution">
    <text evidence="1">The sequence shown here is derived from an EMBL/GenBank/DDBJ whole genome shotgun (WGS) entry which is preliminary data.</text>
</comment>
<sequence length="349" mass="40776">MKVSFNEWIQFWCKKDRKYDLAPLRKEKKSRRLSSTHNPICEIPTEINIWSSTQEMVFSKLGAKHQKYETYLTAFLSCWLCAFVFLSEEGNFIRPETFKIPSLMRAVKRHTIRLLVDLLFHEWWYILGKALQSTLTKMREKSMFIGGESIVWNATMLSRPHPTYYIDDGKAPELELAYFMSLRFNYLPLRRGGSFVIEPYSPHRFSRQFGFHQDIPGYLENDIRAESLDEGLRYWRICISRATMSKETFPSAVTSAKKLYTTQYSSWWERSYGMVLEDNLDVMVEKAGLEFVTLLEDKSQDIEKTLSKVKTPLAPQHQINGPFKKQAKLARIDVGRGKGLNHLGLKLLI</sequence>
<name>A0ABQ7V7W9_SOLTU</name>
<dbReference type="Proteomes" id="UP000826656">
    <property type="component" value="Unassembled WGS sequence"/>
</dbReference>
<evidence type="ECO:0000313" key="1">
    <source>
        <dbReference type="EMBL" id="KAH0759486.1"/>
    </source>
</evidence>
<gene>
    <name evidence="1" type="ORF">KY290_022979</name>
</gene>
<accession>A0ABQ7V7W9</accession>
<dbReference type="PANTHER" id="PTHR36607">
    <property type="entry name" value="1,2-DIHYDROXY-3-KETO-5-METHYLTHIOPENTENE DIOXYGENASE 4"/>
    <property type="match status" value="1"/>
</dbReference>
<protein>
    <recommendedName>
        <fullName evidence="3">Aminotransferase-like plant mobile domain-containing protein</fullName>
    </recommendedName>
</protein>
<evidence type="ECO:0000313" key="2">
    <source>
        <dbReference type="Proteomes" id="UP000826656"/>
    </source>
</evidence>
<reference evidence="1 2" key="1">
    <citation type="journal article" date="2021" name="bioRxiv">
        <title>Chromosome-scale and haplotype-resolved genome assembly of a tetraploid potato cultivar.</title>
        <authorList>
            <person name="Sun H."/>
            <person name="Jiao W.-B."/>
            <person name="Krause K."/>
            <person name="Campoy J.A."/>
            <person name="Goel M."/>
            <person name="Folz-Donahue K."/>
            <person name="Kukat C."/>
            <person name="Huettel B."/>
            <person name="Schneeberger K."/>
        </authorList>
    </citation>
    <scope>NUCLEOTIDE SEQUENCE [LARGE SCALE GENOMIC DNA]</scope>
    <source>
        <strain evidence="1">SolTubOtavaFocal</strain>
        <tissue evidence="1">Leaves</tissue>
    </source>
</reference>
<keyword evidence="2" id="KW-1185">Reference proteome</keyword>
<dbReference type="PANTHER" id="PTHR36607:SF23">
    <property type="entry name" value="AMINOTRANSFERASE-LIKE PLANT MOBILE DOMAIN-CONTAINING PROTEIN"/>
    <property type="match status" value="1"/>
</dbReference>
<evidence type="ECO:0008006" key="3">
    <source>
        <dbReference type="Google" id="ProtNLM"/>
    </source>
</evidence>
<proteinExistence type="predicted"/>
<dbReference type="EMBL" id="JAIVGD010000015">
    <property type="protein sequence ID" value="KAH0759486.1"/>
    <property type="molecule type" value="Genomic_DNA"/>
</dbReference>